<evidence type="ECO:0000313" key="2">
    <source>
        <dbReference type="Proteomes" id="UP000271087"/>
    </source>
</evidence>
<evidence type="ECO:0000313" key="3">
    <source>
        <dbReference type="WBParaSite" id="nOo.2.0.1.t03834-RA"/>
    </source>
</evidence>
<dbReference type="WBParaSite" id="nOo.2.0.1.t03834-RA">
    <property type="protein sequence ID" value="nOo.2.0.1.t03834-RA"/>
    <property type="gene ID" value="nOo.2.0.1.g03834"/>
</dbReference>
<protein>
    <submittedName>
        <fullName evidence="3">Ricin B-type lectin domain-containing protein</fullName>
    </submittedName>
</protein>
<evidence type="ECO:0000313" key="1">
    <source>
        <dbReference type="EMBL" id="VDK70690.1"/>
    </source>
</evidence>
<keyword evidence="2" id="KW-1185">Reference proteome</keyword>
<dbReference type="AlphaFoldDB" id="A0A182E743"/>
<dbReference type="PANTHER" id="PTHR35373">
    <property type="entry name" value="PROTEIN CBG16894"/>
    <property type="match status" value="1"/>
</dbReference>
<dbReference type="PANTHER" id="PTHR35373:SF1">
    <property type="entry name" value="SET DOMAIN-CONTAINING PROTEIN"/>
    <property type="match status" value="1"/>
</dbReference>
<name>A0A182E743_ONCOC</name>
<organism evidence="3">
    <name type="scientific">Onchocerca ochengi</name>
    <name type="common">Filarial nematode worm</name>
    <dbReference type="NCBI Taxonomy" id="42157"/>
    <lineage>
        <taxon>Eukaryota</taxon>
        <taxon>Metazoa</taxon>
        <taxon>Ecdysozoa</taxon>
        <taxon>Nematoda</taxon>
        <taxon>Chromadorea</taxon>
        <taxon>Rhabditida</taxon>
        <taxon>Spirurina</taxon>
        <taxon>Spiruromorpha</taxon>
        <taxon>Filarioidea</taxon>
        <taxon>Onchocercidae</taxon>
        <taxon>Onchocerca</taxon>
    </lineage>
</organism>
<reference evidence="1 2" key="2">
    <citation type="submission" date="2018-08" db="EMBL/GenBank/DDBJ databases">
        <authorList>
            <person name="Laetsch R D."/>
            <person name="Stevens L."/>
            <person name="Kumar S."/>
            <person name="Blaxter L. M."/>
        </authorList>
    </citation>
    <scope>NUCLEOTIDE SEQUENCE [LARGE SCALE GENOMIC DNA]</scope>
</reference>
<reference evidence="3" key="1">
    <citation type="submission" date="2016-06" db="UniProtKB">
        <authorList>
            <consortium name="WormBaseParasite"/>
        </authorList>
    </citation>
    <scope>IDENTIFICATION</scope>
</reference>
<dbReference type="Proteomes" id="UP000271087">
    <property type="component" value="Unassembled WGS sequence"/>
</dbReference>
<dbReference type="EMBL" id="UYRW01000780">
    <property type="protein sequence ID" value="VDK70690.1"/>
    <property type="molecule type" value="Genomic_DNA"/>
</dbReference>
<accession>A0A182E743</accession>
<dbReference type="OrthoDB" id="5810234at2759"/>
<proteinExistence type="predicted"/>
<sequence>MISGVQSSKSENQMTGSTPTLFIPIMSETAVRDGVADQSYLATSSHQHLHFNGTLAETNDHLRSEISNNRRNHRDRINILHLLRRQLNRITSHNFYATQRRNKQSESHHNVYDDDNEMKQISVCNGSDDANLRDHCENSNCGQSKKVHYDRENDESCRCQPTPAVYQDSYCAVTVDRKVHVYGYYVQSDQFIDSNLYYNAQSTRIVYANDIAAVFHSDNEGQLTDNTCRSWGLSRNSVWWAADPQRKSDSRKEMCLVVLQLKDHPILIGFTVIKLIAFINALKICGLNEDCKFISSLPTVMESCVSGIRPYENSRKGTKTLNSEISPETINTIPLIEIDEDISQNMKSNEESFRIPNEYSR</sequence>
<gene>
    <name evidence="1" type="ORF">NOO_LOCUS3834</name>
</gene>